<evidence type="ECO:0000313" key="3">
    <source>
        <dbReference type="EMBL" id="KRF84779.1"/>
    </source>
</evidence>
<gene>
    <name evidence="3" type="primary">Dvir\GJ25916</name>
    <name evidence="3" type="ORF">Dvir_GJ25916</name>
</gene>
<reference evidence="3 4" key="1">
    <citation type="journal article" date="2007" name="Nature">
        <title>Evolution of genes and genomes on the Drosophila phylogeny.</title>
        <authorList>
            <consortium name="Drosophila 12 Genomes Consortium"/>
            <person name="Clark A.G."/>
            <person name="Eisen M.B."/>
            <person name="Smith D.R."/>
            <person name="Bergman C.M."/>
            <person name="Oliver B."/>
            <person name="Markow T.A."/>
            <person name="Kaufman T.C."/>
            <person name="Kellis M."/>
            <person name="Gelbart W."/>
            <person name="Iyer V.N."/>
            <person name="Pollard D.A."/>
            <person name="Sackton T.B."/>
            <person name="Larracuente A.M."/>
            <person name="Singh N.D."/>
            <person name="Abad J.P."/>
            <person name="Abt D.N."/>
            <person name="Adryan B."/>
            <person name="Aguade M."/>
            <person name="Akashi H."/>
            <person name="Anderson W.W."/>
            <person name="Aquadro C.F."/>
            <person name="Ardell D.H."/>
            <person name="Arguello R."/>
            <person name="Artieri C.G."/>
            <person name="Barbash D.A."/>
            <person name="Barker D."/>
            <person name="Barsanti P."/>
            <person name="Batterham P."/>
            <person name="Batzoglou S."/>
            <person name="Begun D."/>
            <person name="Bhutkar A."/>
            <person name="Blanco E."/>
            <person name="Bosak S.A."/>
            <person name="Bradley R.K."/>
            <person name="Brand A.D."/>
            <person name="Brent M.R."/>
            <person name="Brooks A.N."/>
            <person name="Brown R.H."/>
            <person name="Butlin R.K."/>
            <person name="Caggese C."/>
            <person name="Calvi B.R."/>
            <person name="Bernardo de Carvalho A."/>
            <person name="Caspi A."/>
            <person name="Castrezana S."/>
            <person name="Celniker S.E."/>
            <person name="Chang J.L."/>
            <person name="Chapple C."/>
            <person name="Chatterji S."/>
            <person name="Chinwalla A."/>
            <person name="Civetta A."/>
            <person name="Clifton S.W."/>
            <person name="Comeron J.M."/>
            <person name="Costello J.C."/>
            <person name="Coyne J.A."/>
            <person name="Daub J."/>
            <person name="David R.G."/>
            <person name="Delcher A.L."/>
            <person name="Delehaunty K."/>
            <person name="Do C.B."/>
            <person name="Ebling H."/>
            <person name="Edwards K."/>
            <person name="Eickbush T."/>
            <person name="Evans J.D."/>
            <person name="Filipski A."/>
            <person name="Findeiss S."/>
            <person name="Freyhult E."/>
            <person name="Fulton L."/>
            <person name="Fulton R."/>
            <person name="Garcia A.C."/>
            <person name="Gardiner A."/>
            <person name="Garfield D.A."/>
            <person name="Garvin B.E."/>
            <person name="Gibson G."/>
            <person name="Gilbert D."/>
            <person name="Gnerre S."/>
            <person name="Godfrey J."/>
            <person name="Good R."/>
            <person name="Gotea V."/>
            <person name="Gravely B."/>
            <person name="Greenberg A.J."/>
            <person name="Griffiths-Jones S."/>
            <person name="Gross S."/>
            <person name="Guigo R."/>
            <person name="Gustafson E.A."/>
            <person name="Haerty W."/>
            <person name="Hahn M.W."/>
            <person name="Halligan D.L."/>
            <person name="Halpern A.L."/>
            <person name="Halter G.M."/>
            <person name="Han M.V."/>
            <person name="Heger A."/>
            <person name="Hillier L."/>
            <person name="Hinrichs A.S."/>
            <person name="Holmes I."/>
            <person name="Hoskins R.A."/>
            <person name="Hubisz M.J."/>
            <person name="Hultmark D."/>
            <person name="Huntley M.A."/>
            <person name="Jaffe D.B."/>
            <person name="Jagadeeshan S."/>
            <person name="Jeck W.R."/>
            <person name="Johnson J."/>
            <person name="Jones C.D."/>
            <person name="Jordan W.C."/>
            <person name="Karpen G.H."/>
            <person name="Kataoka E."/>
            <person name="Keightley P.D."/>
            <person name="Kheradpour P."/>
            <person name="Kirkness E.F."/>
            <person name="Koerich L.B."/>
            <person name="Kristiansen K."/>
            <person name="Kudrna D."/>
            <person name="Kulathinal R.J."/>
            <person name="Kumar S."/>
            <person name="Kwok R."/>
            <person name="Lander E."/>
            <person name="Langley C.H."/>
            <person name="Lapoint R."/>
            <person name="Lazzaro B.P."/>
            <person name="Lee S.J."/>
            <person name="Levesque L."/>
            <person name="Li R."/>
            <person name="Lin C.F."/>
            <person name="Lin M.F."/>
            <person name="Lindblad-Toh K."/>
            <person name="Llopart A."/>
            <person name="Long M."/>
            <person name="Low L."/>
            <person name="Lozovsky E."/>
            <person name="Lu J."/>
            <person name="Luo M."/>
            <person name="Machado C.A."/>
            <person name="Makalowski W."/>
            <person name="Marzo M."/>
            <person name="Matsuda M."/>
            <person name="Matzkin L."/>
            <person name="McAllister B."/>
            <person name="McBride C.S."/>
            <person name="McKernan B."/>
            <person name="McKernan K."/>
            <person name="Mendez-Lago M."/>
            <person name="Minx P."/>
            <person name="Mollenhauer M.U."/>
            <person name="Montooth K."/>
            <person name="Mount S.M."/>
            <person name="Mu X."/>
            <person name="Myers E."/>
            <person name="Negre B."/>
            <person name="Newfeld S."/>
            <person name="Nielsen R."/>
            <person name="Noor M.A."/>
            <person name="O'Grady P."/>
            <person name="Pachter L."/>
            <person name="Papaceit M."/>
            <person name="Parisi M.J."/>
            <person name="Parisi M."/>
            <person name="Parts L."/>
            <person name="Pedersen J.S."/>
            <person name="Pesole G."/>
            <person name="Phillippy A.M."/>
            <person name="Ponting C.P."/>
            <person name="Pop M."/>
            <person name="Porcelli D."/>
            <person name="Powell J.R."/>
            <person name="Prohaska S."/>
            <person name="Pruitt K."/>
            <person name="Puig M."/>
            <person name="Quesneville H."/>
            <person name="Ram K.R."/>
            <person name="Rand D."/>
            <person name="Rasmussen M.D."/>
            <person name="Reed L.K."/>
            <person name="Reenan R."/>
            <person name="Reily A."/>
            <person name="Remington K.A."/>
            <person name="Rieger T.T."/>
            <person name="Ritchie M.G."/>
            <person name="Robin C."/>
            <person name="Rogers Y.H."/>
            <person name="Rohde C."/>
            <person name="Rozas J."/>
            <person name="Rubenfield M.J."/>
            <person name="Ruiz A."/>
            <person name="Russo S."/>
            <person name="Salzberg S.L."/>
            <person name="Sanchez-Gracia A."/>
            <person name="Saranga D.J."/>
            <person name="Sato H."/>
            <person name="Schaeffer S.W."/>
            <person name="Schatz M.C."/>
            <person name="Schlenke T."/>
            <person name="Schwartz R."/>
            <person name="Segarra C."/>
            <person name="Singh R.S."/>
            <person name="Sirot L."/>
            <person name="Sirota M."/>
            <person name="Sisneros N.B."/>
            <person name="Smith C.D."/>
            <person name="Smith T.F."/>
            <person name="Spieth J."/>
            <person name="Stage D.E."/>
            <person name="Stark A."/>
            <person name="Stephan W."/>
            <person name="Strausberg R.L."/>
            <person name="Strempel S."/>
            <person name="Sturgill D."/>
            <person name="Sutton G."/>
            <person name="Sutton G.G."/>
            <person name="Tao W."/>
            <person name="Teichmann S."/>
            <person name="Tobari Y.N."/>
            <person name="Tomimura Y."/>
            <person name="Tsolas J.M."/>
            <person name="Valente V.L."/>
            <person name="Venter E."/>
            <person name="Venter J.C."/>
            <person name="Vicario S."/>
            <person name="Vieira F.G."/>
            <person name="Vilella A.J."/>
            <person name="Villasante A."/>
            <person name="Walenz B."/>
            <person name="Wang J."/>
            <person name="Wasserman M."/>
            <person name="Watts T."/>
            <person name="Wilson D."/>
            <person name="Wilson R.K."/>
            <person name="Wing R.A."/>
            <person name="Wolfner M.F."/>
            <person name="Wong A."/>
            <person name="Wong G.K."/>
            <person name="Wu C.I."/>
            <person name="Wu G."/>
            <person name="Yamamoto D."/>
            <person name="Yang H.P."/>
            <person name="Yang S.P."/>
            <person name="Yorke J.A."/>
            <person name="Yoshida K."/>
            <person name="Zdobnov E."/>
            <person name="Zhang P."/>
            <person name="Zhang Y."/>
            <person name="Zimin A.V."/>
            <person name="Baldwin J."/>
            <person name="Abdouelleil A."/>
            <person name="Abdulkadir J."/>
            <person name="Abebe A."/>
            <person name="Abera B."/>
            <person name="Abreu J."/>
            <person name="Acer S.C."/>
            <person name="Aftuck L."/>
            <person name="Alexander A."/>
            <person name="An P."/>
            <person name="Anderson E."/>
            <person name="Anderson S."/>
            <person name="Arachi H."/>
            <person name="Azer M."/>
            <person name="Bachantsang P."/>
            <person name="Barry A."/>
            <person name="Bayul T."/>
            <person name="Berlin A."/>
            <person name="Bessette D."/>
            <person name="Bloom T."/>
            <person name="Blye J."/>
            <person name="Boguslavskiy L."/>
            <person name="Bonnet C."/>
            <person name="Boukhgalter B."/>
            <person name="Bourzgui I."/>
            <person name="Brown A."/>
            <person name="Cahill P."/>
            <person name="Channer S."/>
            <person name="Cheshatsang Y."/>
            <person name="Chuda L."/>
            <person name="Citroen M."/>
            <person name="Collymore A."/>
            <person name="Cooke P."/>
            <person name="Costello M."/>
            <person name="D'Aco K."/>
            <person name="Daza R."/>
            <person name="De Haan G."/>
            <person name="DeGray S."/>
            <person name="DeMaso C."/>
            <person name="Dhargay N."/>
            <person name="Dooley K."/>
            <person name="Dooley E."/>
            <person name="Doricent M."/>
            <person name="Dorje P."/>
            <person name="Dorjee K."/>
            <person name="Dupes A."/>
            <person name="Elong R."/>
            <person name="Falk J."/>
            <person name="Farina A."/>
            <person name="Faro S."/>
            <person name="Ferguson D."/>
            <person name="Fisher S."/>
            <person name="Foley C.D."/>
            <person name="Franke A."/>
            <person name="Friedrich D."/>
            <person name="Gadbois L."/>
            <person name="Gearin G."/>
            <person name="Gearin C.R."/>
            <person name="Giannoukos G."/>
            <person name="Goode T."/>
            <person name="Graham J."/>
            <person name="Grandbois E."/>
            <person name="Grewal S."/>
            <person name="Gyaltsen K."/>
            <person name="Hafez N."/>
            <person name="Hagos B."/>
            <person name="Hall J."/>
            <person name="Henson C."/>
            <person name="Hollinger A."/>
            <person name="Honan T."/>
            <person name="Huard M.D."/>
            <person name="Hughes L."/>
            <person name="Hurhula B."/>
            <person name="Husby M.E."/>
            <person name="Kamat A."/>
            <person name="Kanga B."/>
            <person name="Kashin S."/>
            <person name="Khazanovich D."/>
            <person name="Kisner P."/>
            <person name="Lance K."/>
            <person name="Lara M."/>
            <person name="Lee W."/>
            <person name="Lennon N."/>
            <person name="Letendre F."/>
            <person name="LeVine R."/>
            <person name="Lipovsky A."/>
            <person name="Liu X."/>
            <person name="Liu J."/>
            <person name="Liu S."/>
            <person name="Lokyitsang T."/>
            <person name="Lokyitsang Y."/>
            <person name="Lubonja R."/>
            <person name="Lui A."/>
            <person name="MacDonald P."/>
            <person name="Magnisalis V."/>
            <person name="Maru K."/>
            <person name="Matthews C."/>
            <person name="McCusker W."/>
            <person name="McDonough S."/>
            <person name="Mehta T."/>
            <person name="Meldrim J."/>
            <person name="Meneus L."/>
            <person name="Mihai O."/>
            <person name="Mihalev A."/>
            <person name="Mihova T."/>
            <person name="Mittelman R."/>
            <person name="Mlenga V."/>
            <person name="Montmayeur A."/>
            <person name="Mulrain L."/>
            <person name="Navidi A."/>
            <person name="Naylor J."/>
            <person name="Negash T."/>
            <person name="Nguyen T."/>
            <person name="Nguyen N."/>
            <person name="Nicol R."/>
            <person name="Norbu C."/>
            <person name="Norbu N."/>
            <person name="Novod N."/>
            <person name="O'Neill B."/>
            <person name="Osman S."/>
            <person name="Markiewicz E."/>
            <person name="Oyono O.L."/>
            <person name="Patti C."/>
            <person name="Phunkhang P."/>
            <person name="Pierre F."/>
            <person name="Priest M."/>
            <person name="Raghuraman S."/>
            <person name="Rege F."/>
            <person name="Reyes R."/>
            <person name="Rise C."/>
            <person name="Rogov P."/>
            <person name="Ross K."/>
            <person name="Ryan E."/>
            <person name="Settipalli S."/>
            <person name="Shea T."/>
            <person name="Sherpa N."/>
            <person name="Shi L."/>
            <person name="Shih D."/>
            <person name="Sparrow T."/>
            <person name="Spaulding J."/>
            <person name="Stalker J."/>
            <person name="Stange-Thomann N."/>
            <person name="Stavropoulos S."/>
            <person name="Stone C."/>
            <person name="Strader C."/>
            <person name="Tesfaye S."/>
            <person name="Thomson T."/>
            <person name="Thoulutsang Y."/>
            <person name="Thoulutsang D."/>
            <person name="Topham K."/>
            <person name="Topping I."/>
            <person name="Tsamla T."/>
            <person name="Vassiliev H."/>
            <person name="Vo A."/>
            <person name="Wangchuk T."/>
            <person name="Wangdi T."/>
            <person name="Weiand M."/>
            <person name="Wilkinson J."/>
            <person name="Wilson A."/>
            <person name="Yadav S."/>
            <person name="Young G."/>
            <person name="Yu Q."/>
            <person name="Zembek L."/>
            <person name="Zhong D."/>
            <person name="Zimmer A."/>
            <person name="Zwirko Z."/>
            <person name="Jaffe D.B."/>
            <person name="Alvarez P."/>
            <person name="Brockman W."/>
            <person name="Butler J."/>
            <person name="Chin C."/>
            <person name="Gnerre S."/>
            <person name="Grabherr M."/>
            <person name="Kleber M."/>
            <person name="Mauceli E."/>
            <person name="MacCallum I."/>
        </authorList>
    </citation>
    <scope>NUCLEOTIDE SEQUENCE [LARGE SCALE GENOMIC DNA]</scope>
    <source>
        <strain evidence="4">Tucson 15010-1051.87</strain>
    </source>
</reference>
<dbReference type="OrthoDB" id="7868364at2759"/>
<evidence type="ECO:0000313" key="4">
    <source>
        <dbReference type="Proteomes" id="UP000008792"/>
    </source>
</evidence>
<accession>A0A0Q9WVH8</accession>
<dbReference type="SUPFAM" id="SSF103473">
    <property type="entry name" value="MFS general substrate transporter"/>
    <property type="match status" value="1"/>
</dbReference>
<keyword evidence="2" id="KW-1133">Transmembrane helix</keyword>
<dbReference type="PANTHER" id="PTHR36694:SF11">
    <property type="entry name" value="LP21121P-RELATED"/>
    <property type="match status" value="1"/>
</dbReference>
<evidence type="ECO:0000256" key="2">
    <source>
        <dbReference type="SAM" id="Phobius"/>
    </source>
</evidence>
<dbReference type="EMBL" id="CH940647">
    <property type="protein sequence ID" value="KRF84779.1"/>
    <property type="molecule type" value="Genomic_DNA"/>
</dbReference>
<feature type="transmembrane region" description="Helical" evidence="2">
    <location>
        <begin position="126"/>
        <end position="145"/>
    </location>
</feature>
<dbReference type="Pfam" id="PF15860">
    <property type="entry name" value="DUF4728"/>
    <property type="match status" value="1"/>
</dbReference>
<organism evidence="3 4">
    <name type="scientific">Drosophila virilis</name>
    <name type="common">Fruit fly</name>
    <dbReference type="NCBI Taxonomy" id="7244"/>
    <lineage>
        <taxon>Eukaryota</taxon>
        <taxon>Metazoa</taxon>
        <taxon>Ecdysozoa</taxon>
        <taxon>Arthropoda</taxon>
        <taxon>Hexapoda</taxon>
        <taxon>Insecta</taxon>
        <taxon>Pterygota</taxon>
        <taxon>Neoptera</taxon>
        <taxon>Endopterygota</taxon>
        <taxon>Diptera</taxon>
        <taxon>Brachycera</taxon>
        <taxon>Muscomorpha</taxon>
        <taxon>Ephydroidea</taxon>
        <taxon>Drosophilidae</taxon>
        <taxon>Drosophila</taxon>
    </lineage>
</organism>
<feature type="region of interest" description="Disordered" evidence="1">
    <location>
        <begin position="160"/>
        <end position="196"/>
    </location>
</feature>
<name>A0A0Q9WVH8_DROVI</name>
<protein>
    <submittedName>
        <fullName evidence="3">Uncharacterized protein, isoform B</fullName>
    </submittedName>
</protein>
<feature type="transmembrane region" description="Helical" evidence="2">
    <location>
        <begin position="93"/>
        <end position="114"/>
    </location>
</feature>
<feature type="transmembrane region" description="Helical" evidence="2">
    <location>
        <begin position="28"/>
        <end position="48"/>
    </location>
</feature>
<sequence>MAANKNKKKKSKKGQINLRLAHFLHEHLWKICLAIATFDLAHALFFVLQATISLVTRFNMFSTLALLGTIFWVLMVVLFLVGLWKRRPVFVKAWLIFSIIGFLADIGFLIWGIVSSVTIDWDNLKEFTIIFVGIFIEITCIYVVYRYYLIMDPCRLVDEPERGRKKKSRKPLDKKACKESKKKEKKKKKSEKKNKR</sequence>
<keyword evidence="4" id="KW-1185">Reference proteome</keyword>
<feature type="compositionally biased region" description="Basic residues" evidence="1">
    <location>
        <begin position="183"/>
        <end position="196"/>
    </location>
</feature>
<dbReference type="InterPro" id="IPR031720">
    <property type="entry name" value="DUF4728"/>
</dbReference>
<dbReference type="AlphaFoldDB" id="A0A0Q9WVH8"/>
<dbReference type="InterPro" id="IPR036259">
    <property type="entry name" value="MFS_trans_sf"/>
</dbReference>
<dbReference type="InParanoid" id="A0A0Q9WVH8"/>
<dbReference type="KEGG" id="dvi:26530686"/>
<feature type="transmembrane region" description="Helical" evidence="2">
    <location>
        <begin position="60"/>
        <end position="81"/>
    </location>
</feature>
<dbReference type="Proteomes" id="UP000008792">
    <property type="component" value="Unassembled WGS sequence"/>
</dbReference>
<proteinExistence type="predicted"/>
<dbReference type="PANTHER" id="PTHR36694">
    <property type="entry name" value="PASIFLORA 1, ISOFORM A-RELATED"/>
    <property type="match status" value="1"/>
</dbReference>
<keyword evidence="2" id="KW-0812">Transmembrane</keyword>
<feature type="compositionally biased region" description="Basic and acidic residues" evidence="1">
    <location>
        <begin position="170"/>
        <end position="182"/>
    </location>
</feature>
<keyword evidence="2" id="KW-0472">Membrane</keyword>
<evidence type="ECO:0000256" key="1">
    <source>
        <dbReference type="SAM" id="MobiDB-lite"/>
    </source>
</evidence>